<evidence type="ECO:0000313" key="5">
    <source>
        <dbReference type="Proteomes" id="UP000503462"/>
    </source>
</evidence>
<dbReference type="OrthoDB" id="2943660at2759"/>
<dbReference type="InterPro" id="IPR036864">
    <property type="entry name" value="Zn2-C6_fun-type_DNA-bd_sf"/>
</dbReference>
<feature type="region of interest" description="Disordered" evidence="2">
    <location>
        <begin position="221"/>
        <end position="244"/>
    </location>
</feature>
<evidence type="ECO:0000256" key="2">
    <source>
        <dbReference type="SAM" id="MobiDB-lite"/>
    </source>
</evidence>
<dbReference type="GO" id="GO:0000981">
    <property type="term" value="F:DNA-binding transcription factor activity, RNA polymerase II-specific"/>
    <property type="evidence" value="ECO:0007669"/>
    <property type="project" value="InterPro"/>
</dbReference>
<dbReference type="Pfam" id="PF00172">
    <property type="entry name" value="Zn_clus"/>
    <property type="match status" value="1"/>
</dbReference>
<name>A0A6H0XPU9_9PEZI</name>
<dbReference type="PROSITE" id="PS00463">
    <property type="entry name" value="ZN2_CY6_FUNGAL_1"/>
    <property type="match status" value="1"/>
</dbReference>
<gene>
    <name evidence="4" type="ORF">AMS68_002304</name>
</gene>
<dbReference type="GO" id="GO:0008270">
    <property type="term" value="F:zinc ion binding"/>
    <property type="evidence" value="ECO:0007669"/>
    <property type="project" value="InterPro"/>
</dbReference>
<dbReference type="CDD" id="cd00067">
    <property type="entry name" value="GAL4"/>
    <property type="match status" value="1"/>
</dbReference>
<feature type="region of interest" description="Disordered" evidence="2">
    <location>
        <begin position="364"/>
        <end position="444"/>
    </location>
</feature>
<feature type="compositionally biased region" description="Polar residues" evidence="2">
    <location>
        <begin position="364"/>
        <end position="403"/>
    </location>
</feature>
<dbReference type="PANTHER" id="PTHR47718:SF3">
    <property type="entry name" value="PROTEIN FAR1-RELATED SEQUENCE 5-LIKE"/>
    <property type="match status" value="1"/>
</dbReference>
<dbReference type="Proteomes" id="UP000503462">
    <property type="component" value="Chromosome 2"/>
</dbReference>
<accession>A0A6H0XPU9</accession>
<proteinExistence type="predicted"/>
<dbReference type="SMART" id="SM00066">
    <property type="entry name" value="GAL4"/>
    <property type="match status" value="1"/>
</dbReference>
<dbReference type="Pfam" id="PF03101">
    <property type="entry name" value="FAR1"/>
    <property type="match status" value="1"/>
</dbReference>
<evidence type="ECO:0000313" key="4">
    <source>
        <dbReference type="EMBL" id="QIW96786.1"/>
    </source>
</evidence>
<organism evidence="4 5">
    <name type="scientific">Peltaster fructicola</name>
    <dbReference type="NCBI Taxonomy" id="286661"/>
    <lineage>
        <taxon>Eukaryota</taxon>
        <taxon>Fungi</taxon>
        <taxon>Dikarya</taxon>
        <taxon>Ascomycota</taxon>
        <taxon>Pezizomycotina</taxon>
        <taxon>Dothideomycetes</taxon>
        <taxon>Dothideomycetes incertae sedis</taxon>
        <taxon>Peltaster</taxon>
    </lineage>
</organism>
<protein>
    <recommendedName>
        <fullName evidence="3">Zn(2)-C6 fungal-type domain-containing protein</fullName>
    </recommendedName>
</protein>
<dbReference type="PROSITE" id="PS50048">
    <property type="entry name" value="ZN2_CY6_FUNGAL_2"/>
    <property type="match status" value="1"/>
</dbReference>
<feature type="domain" description="Zn(2)-C6 fungal-type" evidence="3">
    <location>
        <begin position="630"/>
        <end position="660"/>
    </location>
</feature>
<dbReference type="SUPFAM" id="SSF57701">
    <property type="entry name" value="Zn2/Cys6 DNA-binding domain"/>
    <property type="match status" value="1"/>
</dbReference>
<sequence length="993" mass="109507">MLDWTVLDPACEAQSLSLHESTLHAQLGQPASHDVSMRDGTEALLSDISTTSGSPIANVLTPSSSNDARAVSAQMHDSIAPLCGEYAAPLESARGKGCQTVLESYMGRELARLGNADSFGQHYKQFAEYQQALHSLELPEAQKKAAAKLITAFGDSSALLLLKSALLNIQDGGHMPVKGLSIPDRLRVISSLECSAENTRLIYWLHLYEMLQDLSRQLEAEDVGNEPSSDARGQLKKFGNPQNQRQSRISQLMLANMPSGYATDTKTKRLRRIAQRLLLLVEQWNGYGVIALLGAGFNTSEMMLLSDAQGYAYSTNPYAQQHAQYDGTVQYTVPPQDHTPYYPSIAPTAPQALTAANAQLPVQQIQQSPSTARPTALQPTASTIQQAPENSVVAQPTASQSPHGSHFADNTLADTFDGQEQHDDDQDETDDGPVFHLPPPPEATYSSVEELDKAIHAWSLEHGYELVRRASKKNAKGILYKRYYHCSKHGKLANTGKLTDATRVRINRKSNRINCPMSLAIVAVDPNNPNGQWQVRHRKTHHNHGPLDALALAGHRRRARVGGVEKAVDGLFAIGTPTTQVLQFLQRTNPNGLFTRTDVANMKLKYKKFGTCIDRREPAPPESRPGLATACQNCRTRKTKCDSLRPVCTNCIQLNQLCDYTFDPAEQESSVQGASTTETLATPVQAAVPNQAQPNTGAPSTTRTEAILADLQTFQEVHVKPVRLSLQSSTVEVLAASSCGNGDSFRNIPPLETVEQWMNFRNAVCDASMKENMYEVLVGVKLEPVRPSDNCSVEEWNEYVKQLAIFVRRNTALMGAILPRLAPQFRQRVQYARLAYAIWSVLEEVCLPRGSEIAYRAYLDLHSITLQNSKDLKDYIMRIEAAYNAMNRVTHTPSELAGEARRALHAFDPSRDVGGALPTTTKRQPASNVVTEEMLMFLFLKGLGPDFKRLIDNLCSTGNIGGFGTGRRLGFVDLTRRAIEFQNMQARRHEGEK</sequence>
<dbReference type="InterPro" id="IPR004330">
    <property type="entry name" value="FAR1_DNA_bnd_dom"/>
</dbReference>
<dbReference type="Gene3D" id="4.10.240.10">
    <property type="entry name" value="Zn(2)-C6 fungal-type DNA-binding domain"/>
    <property type="match status" value="1"/>
</dbReference>
<dbReference type="InterPro" id="IPR001138">
    <property type="entry name" value="Zn2Cys6_DnaBD"/>
</dbReference>
<keyword evidence="1" id="KW-0539">Nucleus</keyword>
<dbReference type="AlphaFoldDB" id="A0A6H0XPU9"/>
<dbReference type="EMBL" id="CP051140">
    <property type="protein sequence ID" value="QIW96786.1"/>
    <property type="molecule type" value="Genomic_DNA"/>
</dbReference>
<keyword evidence="5" id="KW-1185">Reference proteome</keyword>
<evidence type="ECO:0000256" key="1">
    <source>
        <dbReference type="ARBA" id="ARBA00023242"/>
    </source>
</evidence>
<dbReference type="PANTHER" id="PTHR47718">
    <property type="entry name" value="OS01G0519700 PROTEIN"/>
    <property type="match status" value="1"/>
</dbReference>
<reference evidence="4 5" key="1">
    <citation type="journal article" date="2016" name="Sci. Rep.">
        <title>Peltaster fructicola genome reveals evolution from an invasive phytopathogen to an ectophytic parasite.</title>
        <authorList>
            <person name="Xu C."/>
            <person name="Chen H."/>
            <person name="Gleason M.L."/>
            <person name="Xu J.R."/>
            <person name="Liu H."/>
            <person name="Zhang R."/>
            <person name="Sun G."/>
        </authorList>
    </citation>
    <scope>NUCLEOTIDE SEQUENCE [LARGE SCALE GENOMIC DNA]</scope>
    <source>
        <strain evidence="4 5">LNHT1506</strain>
    </source>
</reference>
<evidence type="ECO:0000259" key="3">
    <source>
        <dbReference type="PROSITE" id="PS50048"/>
    </source>
</evidence>
<feature type="compositionally biased region" description="Acidic residues" evidence="2">
    <location>
        <begin position="422"/>
        <end position="431"/>
    </location>
</feature>